<protein>
    <submittedName>
        <fullName evidence="2">Uncharacterized protein</fullName>
    </submittedName>
</protein>
<dbReference type="OrthoDB" id="2809222at2759"/>
<feature type="compositionally biased region" description="Polar residues" evidence="1">
    <location>
        <begin position="406"/>
        <end position="430"/>
    </location>
</feature>
<organism evidence="2 3">
    <name type="scientific">Fomitopsis schrenkii</name>
    <name type="common">Brown rot fungus</name>
    <dbReference type="NCBI Taxonomy" id="2126942"/>
    <lineage>
        <taxon>Eukaryota</taxon>
        <taxon>Fungi</taxon>
        <taxon>Dikarya</taxon>
        <taxon>Basidiomycota</taxon>
        <taxon>Agaricomycotina</taxon>
        <taxon>Agaricomycetes</taxon>
        <taxon>Polyporales</taxon>
        <taxon>Fomitopsis</taxon>
    </lineage>
</organism>
<evidence type="ECO:0000256" key="1">
    <source>
        <dbReference type="SAM" id="MobiDB-lite"/>
    </source>
</evidence>
<accession>S8E496</accession>
<feature type="compositionally biased region" description="Low complexity" evidence="1">
    <location>
        <begin position="15"/>
        <end position="41"/>
    </location>
</feature>
<evidence type="ECO:0000313" key="3">
    <source>
        <dbReference type="Proteomes" id="UP000015241"/>
    </source>
</evidence>
<feature type="compositionally biased region" description="Low complexity" evidence="1">
    <location>
        <begin position="63"/>
        <end position="76"/>
    </location>
</feature>
<name>S8E496_FOMSC</name>
<gene>
    <name evidence="2" type="ORF">FOMPIDRAFT_91243</name>
</gene>
<feature type="compositionally biased region" description="Basic and acidic residues" evidence="1">
    <location>
        <begin position="437"/>
        <end position="446"/>
    </location>
</feature>
<feature type="region of interest" description="Disordered" evidence="1">
    <location>
        <begin position="391"/>
        <end position="461"/>
    </location>
</feature>
<dbReference type="InParanoid" id="S8E496"/>
<evidence type="ECO:0000313" key="2">
    <source>
        <dbReference type="EMBL" id="EPS99941.1"/>
    </source>
</evidence>
<proteinExistence type="predicted"/>
<reference evidence="2 3" key="1">
    <citation type="journal article" date="2012" name="Science">
        <title>The Paleozoic origin of enzymatic lignin decomposition reconstructed from 31 fungal genomes.</title>
        <authorList>
            <person name="Floudas D."/>
            <person name="Binder M."/>
            <person name="Riley R."/>
            <person name="Barry K."/>
            <person name="Blanchette R.A."/>
            <person name="Henrissat B."/>
            <person name="Martinez A.T."/>
            <person name="Otillar R."/>
            <person name="Spatafora J.W."/>
            <person name="Yadav J.S."/>
            <person name="Aerts A."/>
            <person name="Benoit I."/>
            <person name="Boyd A."/>
            <person name="Carlson A."/>
            <person name="Copeland A."/>
            <person name="Coutinho P.M."/>
            <person name="de Vries R.P."/>
            <person name="Ferreira P."/>
            <person name="Findley K."/>
            <person name="Foster B."/>
            <person name="Gaskell J."/>
            <person name="Glotzer D."/>
            <person name="Gorecki P."/>
            <person name="Heitman J."/>
            <person name="Hesse C."/>
            <person name="Hori C."/>
            <person name="Igarashi K."/>
            <person name="Jurgens J.A."/>
            <person name="Kallen N."/>
            <person name="Kersten P."/>
            <person name="Kohler A."/>
            <person name="Kuees U."/>
            <person name="Kumar T.K.A."/>
            <person name="Kuo A."/>
            <person name="LaButti K."/>
            <person name="Larrondo L.F."/>
            <person name="Lindquist E."/>
            <person name="Ling A."/>
            <person name="Lombard V."/>
            <person name="Lucas S."/>
            <person name="Lundell T."/>
            <person name="Martin R."/>
            <person name="McLaughlin D.J."/>
            <person name="Morgenstern I."/>
            <person name="Morin E."/>
            <person name="Murat C."/>
            <person name="Nagy L.G."/>
            <person name="Nolan M."/>
            <person name="Ohm R.A."/>
            <person name="Patyshakuliyeva A."/>
            <person name="Rokas A."/>
            <person name="Ruiz-Duenas F.J."/>
            <person name="Sabat G."/>
            <person name="Salamov A."/>
            <person name="Samejima M."/>
            <person name="Schmutz J."/>
            <person name="Slot J.C."/>
            <person name="St John F."/>
            <person name="Stenlid J."/>
            <person name="Sun H."/>
            <person name="Sun S."/>
            <person name="Syed K."/>
            <person name="Tsang A."/>
            <person name="Wiebenga A."/>
            <person name="Young D."/>
            <person name="Pisabarro A."/>
            <person name="Eastwood D.C."/>
            <person name="Martin F."/>
            <person name="Cullen D."/>
            <person name="Grigoriev I.V."/>
            <person name="Hibbett D.S."/>
        </authorList>
    </citation>
    <scope>NUCLEOTIDE SEQUENCE</scope>
    <source>
        <strain evidence="3">FP-58527</strain>
    </source>
</reference>
<feature type="compositionally biased region" description="Basic and acidic residues" evidence="1">
    <location>
        <begin position="391"/>
        <end position="402"/>
    </location>
</feature>
<dbReference type="Proteomes" id="UP000015241">
    <property type="component" value="Unassembled WGS sequence"/>
</dbReference>
<dbReference type="EMBL" id="KE504153">
    <property type="protein sequence ID" value="EPS99941.1"/>
    <property type="molecule type" value="Genomic_DNA"/>
</dbReference>
<dbReference type="HOGENOM" id="CLU_593170_0_0_1"/>
<keyword evidence="3" id="KW-1185">Reference proteome</keyword>
<feature type="compositionally biased region" description="Polar residues" evidence="1">
    <location>
        <begin position="84"/>
        <end position="95"/>
    </location>
</feature>
<feature type="region of interest" description="Disordered" evidence="1">
    <location>
        <begin position="1"/>
        <end position="114"/>
    </location>
</feature>
<dbReference type="AlphaFoldDB" id="S8E496"/>
<sequence length="461" mass="50915">MPLPDSNADTPPPSQTSVTSSPREVRTPLSSSPALTVSSTSNANPMTDKPISPTVRASSRTDSPSQSAAAPPVSAPDEPHKPRSSQSQRDATAQSDLRPLPNSRRNWNVESVPPEPADKARLLANRPWTVRETYLLAFVATLCPLAGPPDEYWPAVCDLYNYMLMFPQLHAWVARTEADEGLDQEDAPRKRHAFWEAFFRELCAHWRGSYDVGPQSTKLQHVADAFLAMCVGKAREEMEVNSPTGSLWNVAGGARDESAGPSGGEQCEWQILGSKGAFIPGKDGWYDAAFPPPPLVYNPSRARPWIDIWRELIRSPMGTDFRMRHSTVELFGRVYELLGPLYLRRTSWECWYRWAVPKTKVSEGKDCTIEHAWNGSIVIRSVSDRTAERHRETESWAVESHRTAASRGQSAVVNATSGASAQNELNSGRTESAAAAVEDRHEGSHGEEEEVNNESDKGRAA</sequence>